<sequence>MLINCFLSGLKKIYVGYKITKNGGFLIVKSCKICNRGGQVSNLKIAIWELRIARSRHQNNFYERLQVSKSFGVGNQMNKFRLARRIVD</sequence>
<accession>A0A2M6YCP4</accession>
<protein>
    <submittedName>
        <fullName evidence="1">Uncharacterized protein</fullName>
    </submittedName>
</protein>
<dbReference type="AlphaFoldDB" id="A0A2M6YCP4"/>
<name>A0A2M6YCP4_9BACT</name>
<evidence type="ECO:0000313" key="1">
    <source>
        <dbReference type="EMBL" id="PIU24467.1"/>
    </source>
</evidence>
<evidence type="ECO:0000313" key="2">
    <source>
        <dbReference type="Proteomes" id="UP000229896"/>
    </source>
</evidence>
<reference evidence="2" key="1">
    <citation type="submission" date="2017-09" db="EMBL/GenBank/DDBJ databases">
        <title>Depth-based differentiation of microbial function through sediment-hosted aquifers and enrichment of novel symbionts in the deep terrestrial subsurface.</title>
        <authorList>
            <person name="Probst A.J."/>
            <person name="Ladd B."/>
            <person name="Jarett J.K."/>
            <person name="Geller-Mcgrath D.E."/>
            <person name="Sieber C.M.K."/>
            <person name="Emerson J.B."/>
            <person name="Anantharaman K."/>
            <person name="Thomas B.C."/>
            <person name="Malmstrom R."/>
            <person name="Stieglmeier M."/>
            <person name="Klingl A."/>
            <person name="Woyke T."/>
            <person name="Ryan C.M."/>
            <person name="Banfield J.F."/>
        </authorList>
    </citation>
    <scope>NUCLEOTIDE SEQUENCE [LARGE SCALE GENOMIC DNA]</scope>
</reference>
<gene>
    <name evidence="1" type="ORF">COT12_00845</name>
</gene>
<proteinExistence type="predicted"/>
<comment type="caution">
    <text evidence="1">The sequence shown here is derived from an EMBL/GenBank/DDBJ whole genome shotgun (WGS) entry which is preliminary data.</text>
</comment>
<organism evidence="1 2">
    <name type="scientific">Candidatus Berkelbacteria bacterium CG08_land_8_20_14_0_20_39_8</name>
    <dbReference type="NCBI Taxonomy" id="1974511"/>
    <lineage>
        <taxon>Bacteria</taxon>
        <taxon>Candidatus Berkelbacteria</taxon>
    </lineage>
</organism>
<dbReference type="Proteomes" id="UP000229896">
    <property type="component" value="Unassembled WGS sequence"/>
</dbReference>
<dbReference type="EMBL" id="PEXI01000030">
    <property type="protein sequence ID" value="PIU24467.1"/>
    <property type="molecule type" value="Genomic_DNA"/>
</dbReference>